<accession>A0A8H9IDU9</accession>
<reference evidence="10" key="2">
    <citation type="submission" date="2020-09" db="EMBL/GenBank/DDBJ databases">
        <authorList>
            <person name="Sun Q."/>
            <person name="Kim S."/>
        </authorList>
    </citation>
    <scope>NUCLEOTIDE SEQUENCE</scope>
    <source>
        <strain evidence="10">KCTC 32337</strain>
    </source>
</reference>
<evidence type="ECO:0000256" key="2">
    <source>
        <dbReference type="ARBA" id="ARBA00022617"/>
    </source>
</evidence>
<dbReference type="PANTHER" id="PTHR37823:SF4">
    <property type="entry name" value="MENAQUINOL-CYTOCHROME C REDUCTASE CYTOCHROME B_C SUBUNIT"/>
    <property type="match status" value="1"/>
</dbReference>
<proteinExistence type="predicted"/>
<dbReference type="PANTHER" id="PTHR37823">
    <property type="entry name" value="CYTOCHROME C-553-LIKE"/>
    <property type="match status" value="1"/>
</dbReference>
<feature type="domain" description="Cytochrome c" evidence="9">
    <location>
        <begin position="62"/>
        <end position="144"/>
    </location>
</feature>
<evidence type="ECO:0000256" key="4">
    <source>
        <dbReference type="ARBA" id="ARBA00022982"/>
    </source>
</evidence>
<evidence type="ECO:0000313" key="11">
    <source>
        <dbReference type="Proteomes" id="UP000622604"/>
    </source>
</evidence>
<dbReference type="Gene3D" id="1.10.760.10">
    <property type="entry name" value="Cytochrome c-like domain"/>
    <property type="match status" value="1"/>
</dbReference>
<dbReference type="AlphaFoldDB" id="A0A8H9IDU9"/>
<comment type="caution">
    <text evidence="10">The sequence shown here is derived from an EMBL/GenBank/DDBJ whole genome shotgun (WGS) entry which is preliminary data.</text>
</comment>
<evidence type="ECO:0000256" key="1">
    <source>
        <dbReference type="ARBA" id="ARBA00022448"/>
    </source>
</evidence>
<dbReference type="InterPro" id="IPR009056">
    <property type="entry name" value="Cyt_c-like_dom"/>
</dbReference>
<gene>
    <name evidence="10" type="primary">exaB</name>
    <name evidence="10" type="ORF">GCM10011274_44620</name>
</gene>
<dbReference type="InterPro" id="IPR051811">
    <property type="entry name" value="Cytochrome_c550/c551-like"/>
</dbReference>
<dbReference type="InterPro" id="IPR030991">
    <property type="entry name" value="c550_proteobact"/>
</dbReference>
<feature type="signal peptide" evidence="8">
    <location>
        <begin position="1"/>
        <end position="24"/>
    </location>
</feature>
<dbReference type="Proteomes" id="UP000622604">
    <property type="component" value="Unassembled WGS sequence"/>
</dbReference>
<evidence type="ECO:0000256" key="7">
    <source>
        <dbReference type="SAM" id="MobiDB-lite"/>
    </source>
</evidence>
<dbReference type="SUPFAM" id="SSF46626">
    <property type="entry name" value="Cytochrome c"/>
    <property type="match status" value="1"/>
</dbReference>
<keyword evidence="3 6" id="KW-0479">Metal-binding</keyword>
<feature type="chain" id="PRO_5034535428" evidence="8">
    <location>
        <begin position="25"/>
        <end position="147"/>
    </location>
</feature>
<dbReference type="GO" id="GO:0046872">
    <property type="term" value="F:metal ion binding"/>
    <property type="evidence" value="ECO:0007669"/>
    <property type="project" value="UniProtKB-KW"/>
</dbReference>
<evidence type="ECO:0000313" key="10">
    <source>
        <dbReference type="EMBL" id="GGZ81890.1"/>
    </source>
</evidence>
<dbReference type="EMBL" id="BMZC01000019">
    <property type="protein sequence ID" value="GGZ81890.1"/>
    <property type="molecule type" value="Genomic_DNA"/>
</dbReference>
<protein>
    <submittedName>
        <fullName evidence="10">Cytochrome c-550 PedF</fullName>
    </submittedName>
</protein>
<evidence type="ECO:0000256" key="3">
    <source>
        <dbReference type="ARBA" id="ARBA00022723"/>
    </source>
</evidence>
<dbReference type="GO" id="GO:0020037">
    <property type="term" value="F:heme binding"/>
    <property type="evidence" value="ECO:0007669"/>
    <property type="project" value="InterPro"/>
</dbReference>
<sequence>MMIRRTLSRNVFIAAITTCSFGLAAHGSVTPQGVDTSTLPELGEEWSDTNPYRDAQGDDKEEILRVGSSAYNQNCARCHGLGGVSGGIAPDLRMLAPDYDGDEWYVYRVQNGAVRNGAVYMPKMTEHLNQEALWAIRSWLESVSDAQ</sequence>
<dbReference type="InterPro" id="IPR036909">
    <property type="entry name" value="Cyt_c-like_dom_sf"/>
</dbReference>
<keyword evidence="2 6" id="KW-0349">Heme</keyword>
<keyword evidence="1" id="KW-0813">Transport</keyword>
<keyword evidence="4" id="KW-0249">Electron transport</keyword>
<name>A0A8H9IDU9_9ALTE</name>
<dbReference type="Pfam" id="PF13442">
    <property type="entry name" value="Cytochrome_CBB3"/>
    <property type="match status" value="1"/>
</dbReference>
<organism evidence="10 11">
    <name type="scientific">Paraglaciecola chathamensis</name>
    <dbReference type="NCBI Taxonomy" id="368405"/>
    <lineage>
        <taxon>Bacteria</taxon>
        <taxon>Pseudomonadati</taxon>
        <taxon>Pseudomonadota</taxon>
        <taxon>Gammaproteobacteria</taxon>
        <taxon>Alteromonadales</taxon>
        <taxon>Alteromonadaceae</taxon>
        <taxon>Paraglaciecola</taxon>
    </lineage>
</organism>
<reference evidence="10" key="1">
    <citation type="journal article" date="2014" name="Int. J. Syst. Evol. Microbiol.">
        <title>Complete genome sequence of Corynebacterium casei LMG S-19264T (=DSM 44701T), isolated from a smear-ripened cheese.</title>
        <authorList>
            <consortium name="US DOE Joint Genome Institute (JGI-PGF)"/>
            <person name="Walter F."/>
            <person name="Albersmeier A."/>
            <person name="Kalinowski J."/>
            <person name="Ruckert C."/>
        </authorList>
    </citation>
    <scope>NUCLEOTIDE SEQUENCE</scope>
    <source>
        <strain evidence="10">KCTC 32337</strain>
    </source>
</reference>
<feature type="region of interest" description="Disordered" evidence="7">
    <location>
        <begin position="32"/>
        <end position="56"/>
    </location>
</feature>
<evidence type="ECO:0000256" key="5">
    <source>
        <dbReference type="ARBA" id="ARBA00023004"/>
    </source>
</evidence>
<evidence type="ECO:0000259" key="9">
    <source>
        <dbReference type="PROSITE" id="PS51007"/>
    </source>
</evidence>
<dbReference type="PROSITE" id="PS51007">
    <property type="entry name" value="CYTC"/>
    <property type="match status" value="1"/>
</dbReference>
<dbReference type="NCBIfam" id="TIGR04494">
    <property type="entry name" value="c550_PedF"/>
    <property type="match status" value="1"/>
</dbReference>
<evidence type="ECO:0000256" key="6">
    <source>
        <dbReference type="PROSITE-ProRule" id="PRU00433"/>
    </source>
</evidence>
<keyword evidence="8" id="KW-0732">Signal</keyword>
<evidence type="ECO:0000256" key="8">
    <source>
        <dbReference type="SAM" id="SignalP"/>
    </source>
</evidence>
<dbReference type="GO" id="GO:0009055">
    <property type="term" value="F:electron transfer activity"/>
    <property type="evidence" value="ECO:0007669"/>
    <property type="project" value="InterPro"/>
</dbReference>
<keyword evidence="5 6" id="KW-0408">Iron</keyword>